<organism evidence="1">
    <name type="scientific">Lepeophtheirus salmonis</name>
    <name type="common">Salmon louse</name>
    <name type="synonym">Caligus salmonis</name>
    <dbReference type="NCBI Taxonomy" id="72036"/>
    <lineage>
        <taxon>Eukaryota</taxon>
        <taxon>Metazoa</taxon>
        <taxon>Ecdysozoa</taxon>
        <taxon>Arthropoda</taxon>
        <taxon>Crustacea</taxon>
        <taxon>Multicrustacea</taxon>
        <taxon>Hexanauplia</taxon>
        <taxon>Copepoda</taxon>
        <taxon>Siphonostomatoida</taxon>
        <taxon>Caligidae</taxon>
        <taxon>Lepeophtheirus</taxon>
    </lineage>
</organism>
<name>A0A0K2TLA9_LEPSM</name>
<evidence type="ECO:0000313" key="1">
    <source>
        <dbReference type="EMBL" id="CDW26432.1"/>
    </source>
</evidence>
<accession>A0A0K2TLA9</accession>
<proteinExistence type="predicted"/>
<dbReference type="AlphaFoldDB" id="A0A0K2TLA9"/>
<protein>
    <submittedName>
        <fullName evidence="1">Uncharacterized protein</fullName>
    </submittedName>
</protein>
<dbReference type="OrthoDB" id="6774179at2759"/>
<reference evidence="1" key="1">
    <citation type="submission" date="2014-05" db="EMBL/GenBank/DDBJ databases">
        <authorList>
            <person name="Chronopoulou M."/>
        </authorList>
    </citation>
    <scope>NUCLEOTIDE SEQUENCE</scope>
    <source>
        <tissue evidence="1">Whole organism</tissue>
    </source>
</reference>
<sequence length="118" mass="13255">MTTLEITTHRVKDLIKAELILTNWQPDDLQELASKGESNVLYFVAGYICFSLKKISCTSCQVLMVVRDTPPDSITFDSATNHHVDLKKFIDIMSKGELSTLPLLSLCSLHVLLHQSYS</sequence>
<dbReference type="EMBL" id="HACA01009071">
    <property type="protein sequence ID" value="CDW26432.1"/>
    <property type="molecule type" value="Transcribed_RNA"/>
</dbReference>